<reference evidence="1 2" key="1">
    <citation type="journal article" date="2018" name="G3 (Bethesda)">
        <title>A High-Quality Reference Genome for the Invasive Mosquitofish Gambusia affinis Using a Chicago Library.</title>
        <authorList>
            <person name="Hoffberg S.L."/>
            <person name="Troendle N.J."/>
            <person name="Glenn T.C."/>
            <person name="Mahmud O."/>
            <person name="Louha S."/>
            <person name="Chalopin D."/>
            <person name="Bennetzen J.L."/>
            <person name="Mauricio R."/>
        </authorList>
    </citation>
    <scope>NUCLEOTIDE SEQUENCE [LARGE SCALE GENOMIC DNA]</scope>
    <source>
        <strain evidence="1">NE01/NJP1002.9</strain>
        <tissue evidence="1">Muscle</tissue>
    </source>
</reference>
<organism evidence="1 2">
    <name type="scientific">Gambusia affinis</name>
    <name type="common">Western mosquitofish</name>
    <name type="synonym">Heterandria affinis</name>
    <dbReference type="NCBI Taxonomy" id="33528"/>
    <lineage>
        <taxon>Eukaryota</taxon>
        <taxon>Metazoa</taxon>
        <taxon>Chordata</taxon>
        <taxon>Craniata</taxon>
        <taxon>Vertebrata</taxon>
        <taxon>Euteleostomi</taxon>
        <taxon>Actinopterygii</taxon>
        <taxon>Neopterygii</taxon>
        <taxon>Teleostei</taxon>
        <taxon>Neoteleostei</taxon>
        <taxon>Acanthomorphata</taxon>
        <taxon>Ovalentaria</taxon>
        <taxon>Atherinomorphae</taxon>
        <taxon>Cyprinodontiformes</taxon>
        <taxon>Poeciliidae</taxon>
        <taxon>Poeciliinae</taxon>
        <taxon>Gambusia</taxon>
    </lineage>
</organism>
<keyword evidence="2" id="KW-1185">Reference proteome</keyword>
<protein>
    <submittedName>
        <fullName evidence="1">Uncharacterized protein</fullName>
    </submittedName>
</protein>
<dbReference type="EMBL" id="NHOQ01000086">
    <property type="protein sequence ID" value="PWA33071.1"/>
    <property type="molecule type" value="Genomic_DNA"/>
</dbReference>
<dbReference type="Proteomes" id="UP000250572">
    <property type="component" value="Unassembled WGS sequence"/>
</dbReference>
<dbReference type="AlphaFoldDB" id="A0A315WDI1"/>
<evidence type="ECO:0000313" key="1">
    <source>
        <dbReference type="EMBL" id="PWA33071.1"/>
    </source>
</evidence>
<name>A0A315WDI1_GAMAF</name>
<sequence length="74" mass="7822">MHGQEEGRGLLILTRSLTPPTVPLVLVPVPVQVPTRSALLRRCGLKSMACGFGALTEVSGLVAAEPVQILSEFL</sequence>
<gene>
    <name evidence="1" type="ORF">CCH79_00013099</name>
</gene>
<comment type="caution">
    <text evidence="1">The sequence shown here is derived from an EMBL/GenBank/DDBJ whole genome shotgun (WGS) entry which is preliminary data.</text>
</comment>
<proteinExistence type="predicted"/>
<evidence type="ECO:0000313" key="2">
    <source>
        <dbReference type="Proteomes" id="UP000250572"/>
    </source>
</evidence>
<accession>A0A315WDI1</accession>